<reference evidence="2" key="1">
    <citation type="submission" date="2023-11" db="EMBL/GenBank/DDBJ databases">
        <title>Completed genome sequence of Mycoplasma equirhinis type strain M432/72.</title>
        <authorList>
            <person name="Spergser J."/>
        </authorList>
    </citation>
    <scope>NUCLEOTIDE SEQUENCE [LARGE SCALE GENOMIC DNA]</scope>
    <source>
        <strain evidence="2">M432/72</strain>
    </source>
</reference>
<dbReference type="InterPro" id="IPR036736">
    <property type="entry name" value="ACP-like_sf"/>
</dbReference>
<dbReference type="EMBL" id="CP137845">
    <property type="protein sequence ID" value="WPB53723.1"/>
    <property type="molecule type" value="Genomic_DNA"/>
</dbReference>
<dbReference type="RefSeq" id="WP_140031475.1">
    <property type="nucleotide sequence ID" value="NZ_CP137845.1"/>
</dbReference>
<gene>
    <name evidence="2" type="ORF">R9B83_01890</name>
</gene>
<dbReference type="SUPFAM" id="SSF47336">
    <property type="entry name" value="ACP-like"/>
    <property type="match status" value="1"/>
</dbReference>
<accession>A0ABZ0P9N1</accession>
<organism evidence="2 3">
    <name type="scientific">Metamycoplasma equirhinis</name>
    <dbReference type="NCBI Taxonomy" id="92402"/>
    <lineage>
        <taxon>Bacteria</taxon>
        <taxon>Bacillati</taxon>
        <taxon>Mycoplasmatota</taxon>
        <taxon>Mycoplasmoidales</taxon>
        <taxon>Metamycoplasmataceae</taxon>
        <taxon>Metamycoplasma</taxon>
    </lineage>
</organism>
<proteinExistence type="predicted"/>
<feature type="domain" description="Carrier" evidence="1">
    <location>
        <begin position="1"/>
        <end position="72"/>
    </location>
</feature>
<name>A0ABZ0P9N1_9BACT</name>
<dbReference type="Pfam" id="PF00550">
    <property type="entry name" value="PP-binding"/>
    <property type="match status" value="1"/>
</dbReference>
<dbReference type="GeneID" id="94493623"/>
<evidence type="ECO:0000259" key="1">
    <source>
        <dbReference type="PROSITE" id="PS50075"/>
    </source>
</evidence>
<dbReference type="Proteomes" id="UP001303601">
    <property type="component" value="Chromosome"/>
</dbReference>
<keyword evidence="3" id="KW-1185">Reference proteome</keyword>
<dbReference type="PROSITE" id="PS50075">
    <property type="entry name" value="CARRIER"/>
    <property type="match status" value="1"/>
</dbReference>
<evidence type="ECO:0000313" key="3">
    <source>
        <dbReference type="Proteomes" id="UP001303601"/>
    </source>
</evidence>
<protein>
    <submittedName>
        <fullName evidence="2">Phosphopantetheine-binding protein</fullName>
    </submittedName>
</protein>
<dbReference type="InterPro" id="IPR009081">
    <property type="entry name" value="PP-bd_ACP"/>
</dbReference>
<sequence length="74" mass="8600">MNVEELIFKEIKKLTKAKFTLESNIKDLNIDSLDLVILVSDLEEKHNITVTDEELVKLKTVNDIVELFEKKVNK</sequence>
<dbReference type="Gene3D" id="1.10.1200.10">
    <property type="entry name" value="ACP-like"/>
    <property type="match status" value="1"/>
</dbReference>
<evidence type="ECO:0000313" key="2">
    <source>
        <dbReference type="EMBL" id="WPB53723.1"/>
    </source>
</evidence>